<feature type="transmembrane region" description="Helical" evidence="4">
    <location>
        <begin position="388"/>
        <end position="411"/>
    </location>
</feature>
<dbReference type="AlphaFoldDB" id="A0AAD4D8Q0"/>
<gene>
    <name evidence="6" type="ORF">BGZ95_000118</name>
</gene>
<reference evidence="6" key="1">
    <citation type="journal article" date="2020" name="Fungal Divers.">
        <title>Resolving the Mortierellaceae phylogeny through synthesis of multi-gene phylogenetics and phylogenomics.</title>
        <authorList>
            <person name="Vandepol N."/>
            <person name="Liber J."/>
            <person name="Desiro A."/>
            <person name="Na H."/>
            <person name="Kennedy M."/>
            <person name="Barry K."/>
            <person name="Grigoriev I.V."/>
            <person name="Miller A.N."/>
            <person name="O'Donnell K."/>
            <person name="Stajich J.E."/>
            <person name="Bonito G."/>
        </authorList>
    </citation>
    <scope>NUCLEOTIDE SEQUENCE</scope>
    <source>
        <strain evidence="6">NRRL 28262</strain>
    </source>
</reference>
<protein>
    <recommendedName>
        <fullName evidence="8">Galactose oxidase</fullName>
    </recommendedName>
</protein>
<comment type="caution">
    <text evidence="6">The sequence shown here is derived from an EMBL/GenBank/DDBJ whole genome shotgun (WGS) entry which is preliminary data.</text>
</comment>
<dbReference type="EMBL" id="JAAAIL010001010">
    <property type="protein sequence ID" value="KAG0272012.1"/>
    <property type="molecule type" value="Genomic_DNA"/>
</dbReference>
<evidence type="ECO:0008006" key="8">
    <source>
        <dbReference type="Google" id="ProtNLM"/>
    </source>
</evidence>
<feature type="compositionally biased region" description="Basic and acidic residues" evidence="3">
    <location>
        <begin position="432"/>
        <end position="461"/>
    </location>
</feature>
<dbReference type="InterPro" id="IPR015915">
    <property type="entry name" value="Kelch-typ_b-propeller"/>
</dbReference>
<evidence type="ECO:0000256" key="3">
    <source>
        <dbReference type="SAM" id="MobiDB-lite"/>
    </source>
</evidence>
<dbReference type="SUPFAM" id="SSF117281">
    <property type="entry name" value="Kelch motif"/>
    <property type="match status" value="1"/>
</dbReference>
<evidence type="ECO:0000256" key="2">
    <source>
        <dbReference type="ARBA" id="ARBA00022737"/>
    </source>
</evidence>
<dbReference type="PANTHER" id="PTHR46093:SF18">
    <property type="entry name" value="FIBRONECTIN TYPE-III DOMAIN-CONTAINING PROTEIN"/>
    <property type="match status" value="1"/>
</dbReference>
<keyword evidence="2" id="KW-0677">Repeat</keyword>
<feature type="chain" id="PRO_5042009972" description="Galactose oxidase" evidence="5">
    <location>
        <begin position="22"/>
        <end position="593"/>
    </location>
</feature>
<dbReference type="Proteomes" id="UP001194580">
    <property type="component" value="Unassembled WGS sequence"/>
</dbReference>
<keyword evidence="4" id="KW-0472">Membrane</keyword>
<name>A0AAD4D8Q0_9FUNG</name>
<evidence type="ECO:0000256" key="1">
    <source>
        <dbReference type="ARBA" id="ARBA00022441"/>
    </source>
</evidence>
<keyword evidence="7" id="KW-1185">Reference proteome</keyword>
<keyword evidence="4" id="KW-1133">Transmembrane helix</keyword>
<feature type="compositionally biased region" description="Polar residues" evidence="3">
    <location>
        <begin position="574"/>
        <end position="585"/>
    </location>
</feature>
<sequence length="593" mass="65556">MLHAIVTLLVLLAGALSPASADGPFPVHSMAYATVGEETLYIQGGNPDEQGVNLSNQFYALDLTQPTWDTSSPPWTVLGTGAGHQSAPRASNHFMTVSDSGRSLVLWFTLWAEGRAKYIQGRVIKYRIAPSTWFIQQEMPHDYDVDVSVVRSGATDPATNRLYIPGGFQNETGMAVYDISASTDTDNSTVGSAISAQMAHSLANGTFSGFSAVWSDYRNSMLLYGGTYSTGSVGGTLQQPSVFADRLLEYKPSQNAWNVLETKGTSPGNLTRHCMVQAYGGRNLVVFGGSSSAGTDIVPQGDIYVLDLVSMEWTQGKQANRPDFRAAMACTVAGDNFVSWGGTNGTKPLDSTIVYDLSKRQWTNQFILKTSSTSSPSSPSSTEAASHMGAIIGGSIAGVVVVASLVGFVVYNRRRQRSIQDQIARQQQEEEEARKHRYDLNTTRRDPHKPVDPLTVKDDPRNPAFIPVNMELQFSPIQMARNPEYTPPVHFQGHPRTDPQYSDVPLQEPWRNPHGLAIPEHINEDDTLRQQWIIQQQQIALYQEQQQQQAMLLQQQQQQYWSDLERLRREYEQLQASPSSESTPNRAMGQPFT</sequence>
<dbReference type="Gene3D" id="2.120.10.80">
    <property type="entry name" value="Kelch-type beta propeller"/>
    <property type="match status" value="2"/>
</dbReference>
<dbReference type="PANTHER" id="PTHR46093">
    <property type="entry name" value="ACYL-COA-BINDING DOMAIN-CONTAINING PROTEIN 5"/>
    <property type="match status" value="1"/>
</dbReference>
<keyword evidence="4" id="KW-0812">Transmembrane</keyword>
<dbReference type="Pfam" id="PF24681">
    <property type="entry name" value="Kelch_KLHDC2_KLHL20_DRC7"/>
    <property type="match status" value="1"/>
</dbReference>
<feature type="region of interest" description="Disordered" evidence="3">
    <location>
        <begin position="571"/>
        <end position="593"/>
    </location>
</feature>
<proteinExistence type="predicted"/>
<evidence type="ECO:0000256" key="5">
    <source>
        <dbReference type="SAM" id="SignalP"/>
    </source>
</evidence>
<evidence type="ECO:0000313" key="6">
    <source>
        <dbReference type="EMBL" id="KAG0272012.1"/>
    </source>
</evidence>
<evidence type="ECO:0000313" key="7">
    <source>
        <dbReference type="Proteomes" id="UP001194580"/>
    </source>
</evidence>
<organism evidence="6 7">
    <name type="scientific">Linnemannia exigua</name>
    <dbReference type="NCBI Taxonomy" id="604196"/>
    <lineage>
        <taxon>Eukaryota</taxon>
        <taxon>Fungi</taxon>
        <taxon>Fungi incertae sedis</taxon>
        <taxon>Mucoromycota</taxon>
        <taxon>Mortierellomycotina</taxon>
        <taxon>Mortierellomycetes</taxon>
        <taxon>Mortierellales</taxon>
        <taxon>Mortierellaceae</taxon>
        <taxon>Linnemannia</taxon>
    </lineage>
</organism>
<feature type="signal peptide" evidence="5">
    <location>
        <begin position="1"/>
        <end position="21"/>
    </location>
</feature>
<feature type="region of interest" description="Disordered" evidence="3">
    <location>
        <begin position="422"/>
        <end position="462"/>
    </location>
</feature>
<keyword evidence="1" id="KW-0880">Kelch repeat</keyword>
<accession>A0AAD4D8Q0</accession>
<keyword evidence="5" id="KW-0732">Signal</keyword>
<evidence type="ECO:0000256" key="4">
    <source>
        <dbReference type="SAM" id="Phobius"/>
    </source>
</evidence>